<dbReference type="Proteomes" id="UP000653099">
    <property type="component" value="Unassembled WGS sequence"/>
</dbReference>
<dbReference type="PROSITE" id="PS51078">
    <property type="entry name" value="ICLR_ED"/>
    <property type="match status" value="1"/>
</dbReference>
<dbReference type="SUPFAM" id="SSF46785">
    <property type="entry name" value="Winged helix' DNA-binding domain"/>
    <property type="match status" value="1"/>
</dbReference>
<dbReference type="InterPro" id="IPR036388">
    <property type="entry name" value="WH-like_DNA-bd_sf"/>
</dbReference>
<dbReference type="Gene3D" id="1.10.10.10">
    <property type="entry name" value="Winged helix-like DNA-binding domain superfamily/Winged helix DNA-binding domain"/>
    <property type="match status" value="1"/>
</dbReference>
<dbReference type="InterPro" id="IPR011991">
    <property type="entry name" value="ArsR-like_HTH"/>
</dbReference>
<gene>
    <name evidence="5" type="ORF">GCM10008995_07320</name>
</gene>
<dbReference type="PANTHER" id="PTHR30136:SF35">
    <property type="entry name" value="HTH-TYPE TRANSCRIPTIONAL REGULATOR RV1719"/>
    <property type="match status" value="1"/>
</dbReference>
<proteinExistence type="predicted"/>
<dbReference type="GO" id="GO:0045892">
    <property type="term" value="P:negative regulation of DNA-templated transcription"/>
    <property type="evidence" value="ECO:0007669"/>
    <property type="project" value="TreeGrafter"/>
</dbReference>
<dbReference type="InterPro" id="IPR005471">
    <property type="entry name" value="Tscrpt_reg_IclR_N"/>
</dbReference>
<name>A0A830ED12_9EURY</name>
<dbReference type="Gene3D" id="3.30.450.40">
    <property type="match status" value="1"/>
</dbReference>
<comment type="caution">
    <text evidence="5">The sequence shown here is derived from an EMBL/GenBank/DDBJ whole genome shotgun (WGS) entry which is preliminary data.</text>
</comment>
<keyword evidence="2" id="KW-0238">DNA-binding</keyword>
<organism evidence="5 6">
    <name type="scientific">Halobellus salinus</name>
    <dbReference type="NCBI Taxonomy" id="931585"/>
    <lineage>
        <taxon>Archaea</taxon>
        <taxon>Methanobacteriati</taxon>
        <taxon>Methanobacteriota</taxon>
        <taxon>Stenosarchaea group</taxon>
        <taxon>Halobacteria</taxon>
        <taxon>Halobacteriales</taxon>
        <taxon>Haloferacaceae</taxon>
        <taxon>Halobellus</taxon>
    </lineage>
</organism>
<dbReference type="InterPro" id="IPR029016">
    <property type="entry name" value="GAF-like_dom_sf"/>
</dbReference>
<dbReference type="InterPro" id="IPR014757">
    <property type="entry name" value="Tscrpt_reg_IclR_C"/>
</dbReference>
<feature type="domain" description="IclR-ED" evidence="4">
    <location>
        <begin position="70"/>
        <end position="253"/>
    </location>
</feature>
<dbReference type="EMBL" id="BMOC01000003">
    <property type="protein sequence ID" value="GGJ00017.1"/>
    <property type="molecule type" value="Genomic_DNA"/>
</dbReference>
<sequence>MPRNDEPGIKSAGRSFGILETLIEAERCTVSELTAQTPYTVSTVYEHLATLRELGYVLKEDDKTYRPSATLLRLGAQTRRARVPERPVRSTVSNLAERTKQVVWFTVAERTIAVNLYKSVGTEGIQTFGREGKEVHLHCSAAGKAMLAVLPDDRIDAVVAERGLPAYTDHTTTDAEALRAELDTVRERGFARCDCETVENVRAVGAAVAIDDDTVGAITVGGPQSRLQGDYYESELPQLVVEHANELELRLKYQ</sequence>
<reference evidence="5" key="2">
    <citation type="submission" date="2020-09" db="EMBL/GenBank/DDBJ databases">
        <authorList>
            <person name="Sun Q."/>
            <person name="Ohkuma M."/>
        </authorList>
    </citation>
    <scope>NUCLEOTIDE SEQUENCE</scope>
    <source>
        <strain evidence="5">JCM 14359</strain>
    </source>
</reference>
<dbReference type="SUPFAM" id="SSF55781">
    <property type="entry name" value="GAF domain-like"/>
    <property type="match status" value="1"/>
</dbReference>
<keyword evidence="6" id="KW-1185">Reference proteome</keyword>
<dbReference type="CDD" id="cd00090">
    <property type="entry name" value="HTH_ARSR"/>
    <property type="match status" value="1"/>
</dbReference>
<dbReference type="Pfam" id="PF01614">
    <property type="entry name" value="IclR_C"/>
    <property type="match status" value="1"/>
</dbReference>
<dbReference type="OrthoDB" id="282092at2157"/>
<keyword evidence="1" id="KW-0805">Transcription regulation</keyword>
<evidence type="ECO:0000313" key="6">
    <source>
        <dbReference type="Proteomes" id="UP000653099"/>
    </source>
</evidence>
<dbReference type="PANTHER" id="PTHR30136">
    <property type="entry name" value="HELIX-TURN-HELIX TRANSCRIPTIONAL REGULATOR, ICLR FAMILY"/>
    <property type="match status" value="1"/>
</dbReference>
<evidence type="ECO:0000256" key="2">
    <source>
        <dbReference type="ARBA" id="ARBA00023125"/>
    </source>
</evidence>
<dbReference type="RefSeq" id="WP_188786039.1">
    <property type="nucleotide sequence ID" value="NZ_BMOC01000003.1"/>
</dbReference>
<dbReference type="Pfam" id="PF01022">
    <property type="entry name" value="HTH_5"/>
    <property type="match status" value="1"/>
</dbReference>
<dbReference type="GO" id="GO:0003700">
    <property type="term" value="F:DNA-binding transcription factor activity"/>
    <property type="evidence" value="ECO:0007669"/>
    <property type="project" value="TreeGrafter"/>
</dbReference>
<dbReference type="AlphaFoldDB" id="A0A830ED12"/>
<accession>A0A830ED12</accession>
<keyword evidence="3" id="KW-0804">Transcription</keyword>
<dbReference type="InterPro" id="IPR036390">
    <property type="entry name" value="WH_DNA-bd_sf"/>
</dbReference>
<dbReference type="InterPro" id="IPR001845">
    <property type="entry name" value="HTH_ArsR_DNA-bd_dom"/>
</dbReference>
<evidence type="ECO:0000256" key="1">
    <source>
        <dbReference type="ARBA" id="ARBA00023015"/>
    </source>
</evidence>
<evidence type="ECO:0000313" key="5">
    <source>
        <dbReference type="EMBL" id="GGJ00017.1"/>
    </source>
</evidence>
<reference evidence="5" key="1">
    <citation type="journal article" date="2014" name="Int. J. Syst. Evol. Microbiol.">
        <title>Complete genome sequence of Corynebacterium casei LMG S-19264T (=DSM 44701T), isolated from a smear-ripened cheese.</title>
        <authorList>
            <consortium name="US DOE Joint Genome Institute (JGI-PGF)"/>
            <person name="Walter F."/>
            <person name="Albersmeier A."/>
            <person name="Kalinowski J."/>
            <person name="Ruckert C."/>
        </authorList>
    </citation>
    <scope>NUCLEOTIDE SEQUENCE</scope>
    <source>
        <strain evidence="5">JCM 14359</strain>
    </source>
</reference>
<dbReference type="SMART" id="SM00346">
    <property type="entry name" value="HTH_ICLR"/>
    <property type="match status" value="1"/>
</dbReference>
<protein>
    <submittedName>
        <fullName evidence="5">IclR family transcriptional regulator</fullName>
    </submittedName>
</protein>
<evidence type="ECO:0000259" key="4">
    <source>
        <dbReference type="PROSITE" id="PS51078"/>
    </source>
</evidence>
<evidence type="ECO:0000256" key="3">
    <source>
        <dbReference type="ARBA" id="ARBA00023163"/>
    </source>
</evidence>
<dbReference type="InterPro" id="IPR050707">
    <property type="entry name" value="HTH_MetabolicPath_Reg"/>
</dbReference>
<dbReference type="GO" id="GO:0003677">
    <property type="term" value="F:DNA binding"/>
    <property type="evidence" value="ECO:0007669"/>
    <property type="project" value="UniProtKB-KW"/>
</dbReference>